<keyword evidence="7 9" id="KW-0472">Membrane</keyword>
<keyword evidence="6 9" id="KW-1133">Transmembrane helix</keyword>
<organism evidence="11 12">
    <name type="scientific">Bordetella trematum</name>
    <dbReference type="NCBI Taxonomy" id="123899"/>
    <lineage>
        <taxon>Bacteria</taxon>
        <taxon>Pseudomonadati</taxon>
        <taxon>Pseudomonadota</taxon>
        <taxon>Betaproteobacteria</taxon>
        <taxon>Burkholderiales</taxon>
        <taxon>Alcaligenaceae</taxon>
        <taxon>Bordetella</taxon>
    </lineage>
</organism>
<feature type="transmembrane region" description="Helical" evidence="9">
    <location>
        <begin position="12"/>
        <end position="33"/>
    </location>
</feature>
<feature type="transmembrane region" description="Helical" evidence="9">
    <location>
        <begin position="45"/>
        <end position="63"/>
    </location>
</feature>
<evidence type="ECO:0000313" key="12">
    <source>
        <dbReference type="Proteomes" id="UP000076825"/>
    </source>
</evidence>
<dbReference type="Pfam" id="PF04290">
    <property type="entry name" value="DctQ"/>
    <property type="match status" value="1"/>
</dbReference>
<dbReference type="InterPro" id="IPR007387">
    <property type="entry name" value="TRAP_DctQ"/>
</dbReference>
<evidence type="ECO:0000256" key="7">
    <source>
        <dbReference type="ARBA" id="ARBA00023136"/>
    </source>
</evidence>
<evidence type="ECO:0000256" key="9">
    <source>
        <dbReference type="RuleBase" id="RU369079"/>
    </source>
</evidence>
<feature type="transmembrane region" description="Helical" evidence="9">
    <location>
        <begin position="84"/>
        <end position="106"/>
    </location>
</feature>
<evidence type="ECO:0000256" key="6">
    <source>
        <dbReference type="ARBA" id="ARBA00022989"/>
    </source>
</evidence>
<keyword evidence="2 9" id="KW-0813">Transport</keyword>
<dbReference type="GO" id="GO:0022857">
    <property type="term" value="F:transmembrane transporter activity"/>
    <property type="evidence" value="ECO:0007669"/>
    <property type="project" value="UniProtKB-UniRule"/>
</dbReference>
<evidence type="ECO:0000256" key="3">
    <source>
        <dbReference type="ARBA" id="ARBA00022475"/>
    </source>
</evidence>
<dbReference type="RefSeq" id="WP_025515620.1">
    <property type="nucleotide sequence ID" value="NZ_CP016340.1"/>
</dbReference>
<proteinExistence type="inferred from homology"/>
<keyword evidence="5 9" id="KW-0812">Transmembrane</keyword>
<sequence>MRTFLNGLYKASGLAAACFLAAIALAVVVQVAGRVWGMTVDSTEISGFFMAASTFLGLAYTFREGGHIRIELLASRLEGAARKALELWSCLVGAALTGYVSVYAVIFAYESHEFNDISPGVLAIPFWIPQAGMAAGLLILTVALLDAAWQVAHGRKAGYEHNEDAVLGE</sequence>
<feature type="transmembrane region" description="Helical" evidence="9">
    <location>
        <begin position="126"/>
        <end position="149"/>
    </location>
</feature>
<gene>
    <name evidence="11" type="ORF">SAMEA3906487_00662</name>
</gene>
<keyword evidence="12" id="KW-1185">Reference proteome</keyword>
<dbReference type="EMBL" id="LT546645">
    <property type="protein sequence ID" value="SAI67257.1"/>
    <property type="molecule type" value="Genomic_DNA"/>
</dbReference>
<comment type="subcellular location">
    <subcellularLocation>
        <location evidence="1 9">Cell inner membrane</location>
        <topology evidence="1 9">Multi-pass membrane protein</topology>
    </subcellularLocation>
</comment>
<evidence type="ECO:0000259" key="10">
    <source>
        <dbReference type="Pfam" id="PF04290"/>
    </source>
</evidence>
<protein>
    <recommendedName>
        <fullName evidence="9">TRAP transporter small permease protein</fullName>
    </recommendedName>
</protein>
<dbReference type="Proteomes" id="UP000076825">
    <property type="component" value="Chromosome 1"/>
</dbReference>
<dbReference type="KEGG" id="btrm:SAMEA390648700662"/>
<dbReference type="PATRIC" id="fig|123899.6.peg.637"/>
<comment type="subunit">
    <text evidence="9">The complex comprises the extracytoplasmic solute receptor protein and the two transmembrane proteins.</text>
</comment>
<feature type="domain" description="Tripartite ATP-independent periplasmic transporters DctQ component" evidence="10">
    <location>
        <begin position="23"/>
        <end position="151"/>
    </location>
</feature>
<comment type="similarity">
    <text evidence="8 9">Belongs to the TRAP transporter small permease family.</text>
</comment>
<dbReference type="GO" id="GO:0015740">
    <property type="term" value="P:C4-dicarboxylate transport"/>
    <property type="evidence" value="ECO:0007669"/>
    <property type="project" value="TreeGrafter"/>
</dbReference>
<evidence type="ECO:0000256" key="1">
    <source>
        <dbReference type="ARBA" id="ARBA00004429"/>
    </source>
</evidence>
<dbReference type="InterPro" id="IPR055348">
    <property type="entry name" value="DctQ"/>
</dbReference>
<dbReference type="PANTHER" id="PTHR35011">
    <property type="entry name" value="2,3-DIKETO-L-GULONATE TRAP TRANSPORTER SMALL PERMEASE PROTEIN YIAM"/>
    <property type="match status" value="1"/>
</dbReference>
<dbReference type="GeneID" id="56587930"/>
<comment type="function">
    <text evidence="9">Part of the tripartite ATP-independent periplasmic (TRAP) transport system.</text>
</comment>
<dbReference type="AlphaFoldDB" id="A0A157PMZ6"/>
<dbReference type="OrthoDB" id="26202at2"/>
<evidence type="ECO:0000256" key="2">
    <source>
        <dbReference type="ARBA" id="ARBA00022448"/>
    </source>
</evidence>
<evidence type="ECO:0000256" key="5">
    <source>
        <dbReference type="ARBA" id="ARBA00022692"/>
    </source>
</evidence>
<accession>A0A157PMZ6</accession>
<evidence type="ECO:0000256" key="4">
    <source>
        <dbReference type="ARBA" id="ARBA00022519"/>
    </source>
</evidence>
<evidence type="ECO:0000256" key="8">
    <source>
        <dbReference type="ARBA" id="ARBA00038436"/>
    </source>
</evidence>
<dbReference type="eggNOG" id="COG3090">
    <property type="taxonomic scope" value="Bacteria"/>
</dbReference>
<dbReference type="STRING" id="123899.SAMEA3906487_00662"/>
<keyword evidence="4 9" id="KW-0997">Cell inner membrane</keyword>
<reference evidence="11 12" key="1">
    <citation type="submission" date="2016-04" db="EMBL/GenBank/DDBJ databases">
        <authorList>
            <consortium name="Pathogen Informatics"/>
        </authorList>
    </citation>
    <scope>NUCLEOTIDE SEQUENCE [LARGE SCALE GENOMIC DNA]</scope>
    <source>
        <strain evidence="11 12">H044680328</strain>
    </source>
</reference>
<evidence type="ECO:0000313" key="11">
    <source>
        <dbReference type="EMBL" id="SAI67257.1"/>
    </source>
</evidence>
<dbReference type="PANTHER" id="PTHR35011:SF10">
    <property type="entry name" value="TRAP TRANSPORTER SMALL PERMEASE PROTEIN"/>
    <property type="match status" value="1"/>
</dbReference>
<keyword evidence="3" id="KW-1003">Cell membrane</keyword>
<dbReference type="GO" id="GO:0005886">
    <property type="term" value="C:plasma membrane"/>
    <property type="evidence" value="ECO:0007669"/>
    <property type="project" value="UniProtKB-SubCell"/>
</dbReference>
<name>A0A157PMZ6_9BORD</name>